<evidence type="ECO:0000313" key="5">
    <source>
        <dbReference type="EMBL" id="RYR16907.1"/>
    </source>
</evidence>
<evidence type="ECO:0000256" key="1">
    <source>
        <dbReference type="ARBA" id="ARBA00022614"/>
    </source>
</evidence>
<feature type="transmembrane region" description="Helical" evidence="3">
    <location>
        <begin position="494"/>
        <end position="511"/>
    </location>
</feature>
<keyword evidence="6" id="KW-1185">Reference proteome</keyword>
<protein>
    <recommendedName>
        <fullName evidence="4">C-JID domain-containing protein</fullName>
    </recommendedName>
</protein>
<keyword evidence="3" id="KW-0812">Transmembrane</keyword>
<keyword evidence="1" id="KW-0433">Leucine-rich repeat</keyword>
<dbReference type="InterPro" id="IPR032675">
    <property type="entry name" value="LRR_dom_sf"/>
</dbReference>
<dbReference type="InterPro" id="IPR001611">
    <property type="entry name" value="Leu-rich_rpt"/>
</dbReference>
<dbReference type="Proteomes" id="UP000289738">
    <property type="component" value="Chromosome B03"/>
</dbReference>
<dbReference type="Pfam" id="PF00560">
    <property type="entry name" value="LRR_1"/>
    <property type="match status" value="1"/>
</dbReference>
<accession>A0A444ZRU6</accession>
<evidence type="ECO:0000256" key="2">
    <source>
        <dbReference type="ARBA" id="ARBA00022737"/>
    </source>
</evidence>
<dbReference type="PANTHER" id="PTHR11017:SF259">
    <property type="entry name" value="ADP-RIBOSYL CYCLASE_CYCLIC ADP-RIBOSE HYDROLASE"/>
    <property type="match status" value="1"/>
</dbReference>
<keyword evidence="3" id="KW-0472">Membrane</keyword>
<dbReference type="Pfam" id="PF20160">
    <property type="entry name" value="C-JID"/>
    <property type="match status" value="1"/>
</dbReference>
<feature type="transmembrane region" description="Helical" evidence="3">
    <location>
        <begin position="553"/>
        <end position="571"/>
    </location>
</feature>
<feature type="domain" description="C-JID" evidence="4">
    <location>
        <begin position="342"/>
        <end position="477"/>
    </location>
</feature>
<keyword evidence="3" id="KW-1133">Transmembrane helix</keyword>
<evidence type="ECO:0000313" key="6">
    <source>
        <dbReference type="Proteomes" id="UP000289738"/>
    </source>
</evidence>
<dbReference type="InterPro" id="IPR044974">
    <property type="entry name" value="Disease_R_plants"/>
</dbReference>
<name>A0A444ZRU6_ARAHY</name>
<evidence type="ECO:0000259" key="4">
    <source>
        <dbReference type="Pfam" id="PF20160"/>
    </source>
</evidence>
<gene>
    <name evidence="5" type="ORF">Ahy_B03g061753</name>
</gene>
<reference evidence="5 6" key="1">
    <citation type="submission" date="2019-01" db="EMBL/GenBank/DDBJ databases">
        <title>Sequencing of cultivated peanut Arachis hypogaea provides insights into genome evolution and oil improvement.</title>
        <authorList>
            <person name="Chen X."/>
        </authorList>
    </citation>
    <scope>NUCLEOTIDE SEQUENCE [LARGE SCALE GENOMIC DNA]</scope>
    <source>
        <strain evidence="6">cv. Fuhuasheng</strain>
        <tissue evidence="5">Leaves</tissue>
    </source>
</reference>
<dbReference type="InterPro" id="IPR045344">
    <property type="entry name" value="C-JID"/>
</dbReference>
<comment type="caution">
    <text evidence="5">The sequence shown here is derived from an EMBL/GenBank/DDBJ whole genome shotgun (WGS) entry which is preliminary data.</text>
</comment>
<proteinExistence type="predicted"/>
<dbReference type="SUPFAM" id="SSF52047">
    <property type="entry name" value="RNI-like"/>
    <property type="match status" value="1"/>
</dbReference>
<organism evidence="5 6">
    <name type="scientific">Arachis hypogaea</name>
    <name type="common">Peanut</name>
    <dbReference type="NCBI Taxonomy" id="3818"/>
    <lineage>
        <taxon>Eukaryota</taxon>
        <taxon>Viridiplantae</taxon>
        <taxon>Streptophyta</taxon>
        <taxon>Embryophyta</taxon>
        <taxon>Tracheophyta</taxon>
        <taxon>Spermatophyta</taxon>
        <taxon>Magnoliopsida</taxon>
        <taxon>eudicotyledons</taxon>
        <taxon>Gunneridae</taxon>
        <taxon>Pentapetalae</taxon>
        <taxon>rosids</taxon>
        <taxon>fabids</taxon>
        <taxon>Fabales</taxon>
        <taxon>Fabaceae</taxon>
        <taxon>Papilionoideae</taxon>
        <taxon>50 kb inversion clade</taxon>
        <taxon>dalbergioids sensu lato</taxon>
        <taxon>Dalbergieae</taxon>
        <taxon>Pterocarpus clade</taxon>
        <taxon>Arachis</taxon>
    </lineage>
</organism>
<dbReference type="AlphaFoldDB" id="A0A444ZRU6"/>
<dbReference type="EMBL" id="SDMP01000013">
    <property type="protein sequence ID" value="RYR16907.1"/>
    <property type="molecule type" value="Genomic_DNA"/>
</dbReference>
<sequence>MTTENGEIEKIVKRVRSKLGCNLLGVDGQENGEIEKIVKRVRSKLGCNLLGVDGLVGMQSRVTDDVKAVQLEGSYEERNMTLRAETLSRMRRLEFLKIKKVSFSGSFNSISSELRYLEWEEYPFTYFSSCCKLSKLSKLVLQNSNIKQLWDGTMVLLINKISFTYFEVIKQIIWSTFKRLKLRLPFHFFNSSKSRYNRVFHLWRLSVARLSCVYYLDLSYCNLHTIPEAISSLHYLEFLYFTGNNIVRVPDFINKLPRLRVLELDNCKRLMYVDEFPLPLPLPYPAAERTKLVKWGEWRMLNCPKIVEKERLSGMGSSWMREYIKVHNESTGFLAIVIPGSGVPIPRWFKHQNKGADNSMWIESFPNANDNNWIGIALCAQIAVQLDRTISINLYFYDQTGKGNLVYSIFWPKKEEEVRGELVQLCLFYFSRQLLIQDGKQHDLDGSRFEFKVDYQSYVDNERLEVKKWGMRVVFFHRLNVQSFPTFDIHITKLNIVFLLSFPIHGLYVILKYKRFIYNFSIFLFLSALFFHSNQTLTKLPVDSAGVQHPCSIFLLLLLLLSLYAAMLFEYEAWVKLSNLCPCCREED</sequence>
<dbReference type="GO" id="GO:0006952">
    <property type="term" value="P:defense response"/>
    <property type="evidence" value="ECO:0007669"/>
    <property type="project" value="InterPro"/>
</dbReference>
<dbReference type="Gene3D" id="3.80.10.10">
    <property type="entry name" value="Ribonuclease Inhibitor"/>
    <property type="match status" value="1"/>
</dbReference>
<dbReference type="PANTHER" id="PTHR11017">
    <property type="entry name" value="LEUCINE-RICH REPEAT-CONTAINING PROTEIN"/>
    <property type="match status" value="1"/>
</dbReference>
<keyword evidence="2" id="KW-0677">Repeat</keyword>
<evidence type="ECO:0000256" key="3">
    <source>
        <dbReference type="SAM" id="Phobius"/>
    </source>
</evidence>
<feature type="transmembrane region" description="Helical" evidence="3">
    <location>
        <begin position="516"/>
        <end position="533"/>
    </location>
</feature>